<comment type="caution">
    <text evidence="2">The sequence shown here is derived from an EMBL/GenBank/DDBJ whole genome shotgun (WGS) entry which is preliminary data.</text>
</comment>
<proteinExistence type="predicted"/>
<gene>
    <name evidence="2" type="ORF">HOLleu_02498</name>
</gene>
<accession>A0A9Q1CRQ5</accession>
<organism evidence="2 3">
    <name type="scientific">Holothuria leucospilota</name>
    <name type="common">Black long sea cucumber</name>
    <name type="synonym">Mertensiothuria leucospilota</name>
    <dbReference type="NCBI Taxonomy" id="206669"/>
    <lineage>
        <taxon>Eukaryota</taxon>
        <taxon>Metazoa</taxon>
        <taxon>Echinodermata</taxon>
        <taxon>Eleutherozoa</taxon>
        <taxon>Echinozoa</taxon>
        <taxon>Holothuroidea</taxon>
        <taxon>Aspidochirotacea</taxon>
        <taxon>Aspidochirotida</taxon>
        <taxon>Holothuriidae</taxon>
        <taxon>Holothuria</taxon>
    </lineage>
</organism>
<feature type="region of interest" description="Disordered" evidence="1">
    <location>
        <begin position="28"/>
        <end position="120"/>
    </location>
</feature>
<dbReference type="Proteomes" id="UP001152320">
    <property type="component" value="Chromosome 1"/>
</dbReference>
<reference evidence="2" key="1">
    <citation type="submission" date="2021-10" db="EMBL/GenBank/DDBJ databases">
        <title>Tropical sea cucumber genome reveals ecological adaptation and Cuvierian tubules defense mechanism.</title>
        <authorList>
            <person name="Chen T."/>
        </authorList>
    </citation>
    <scope>NUCLEOTIDE SEQUENCE</scope>
    <source>
        <strain evidence="2">Nanhai2018</strain>
        <tissue evidence="2">Muscle</tissue>
    </source>
</reference>
<feature type="compositionally biased region" description="Polar residues" evidence="1">
    <location>
        <begin position="103"/>
        <end position="114"/>
    </location>
</feature>
<evidence type="ECO:0000313" key="2">
    <source>
        <dbReference type="EMBL" id="KAJ8049658.1"/>
    </source>
</evidence>
<name>A0A9Q1CRQ5_HOLLE</name>
<sequence length="155" mass="17216">MDDAEMASLVEALTPRVVEACRNQLSNNHQSSVATHSTSRQFDSIQPSTQLSNSHQLPVATPSTSRQFDSNGPSTSHTGRSSTSRPLTIQPPTSRLSAIWPVTSRQSCSNVQRSTPREELRRSFATKRNKQVFTPYRKKEVGSKCMDVVLLPHHT</sequence>
<evidence type="ECO:0000256" key="1">
    <source>
        <dbReference type="SAM" id="MobiDB-lite"/>
    </source>
</evidence>
<dbReference type="AlphaFoldDB" id="A0A9Q1CRQ5"/>
<feature type="compositionally biased region" description="Low complexity" evidence="1">
    <location>
        <begin position="72"/>
        <end position="86"/>
    </location>
</feature>
<feature type="compositionally biased region" description="Polar residues" evidence="1">
    <location>
        <begin position="28"/>
        <end position="71"/>
    </location>
</feature>
<evidence type="ECO:0000313" key="3">
    <source>
        <dbReference type="Proteomes" id="UP001152320"/>
    </source>
</evidence>
<dbReference type="EMBL" id="JAIZAY010000001">
    <property type="protein sequence ID" value="KAJ8049658.1"/>
    <property type="molecule type" value="Genomic_DNA"/>
</dbReference>
<keyword evidence="3" id="KW-1185">Reference proteome</keyword>
<protein>
    <submittedName>
        <fullName evidence="2">Uncharacterized protein</fullName>
    </submittedName>
</protein>